<dbReference type="KEGG" id="acoc:108685804"/>
<dbReference type="GO" id="GO:0007129">
    <property type="term" value="P:homologous chromosome pairing at meiosis"/>
    <property type="evidence" value="ECO:0007669"/>
    <property type="project" value="TreeGrafter"/>
</dbReference>
<dbReference type="GO" id="GO:0003690">
    <property type="term" value="F:double-stranded DNA binding"/>
    <property type="evidence" value="ECO:0007669"/>
    <property type="project" value="TreeGrafter"/>
</dbReference>
<accession>A0A151I4C8</accession>
<dbReference type="GO" id="GO:0120231">
    <property type="term" value="C:DNA recombinase auxiliary factor complex"/>
    <property type="evidence" value="ECO:0007669"/>
    <property type="project" value="TreeGrafter"/>
</dbReference>
<dbReference type="InterPro" id="IPR010776">
    <property type="entry name" value="Hop2_WH_dom"/>
</dbReference>
<proteinExistence type="inferred from homology"/>
<dbReference type="InterPro" id="IPR036388">
    <property type="entry name" value="WH-like_DNA-bd_sf"/>
</dbReference>
<dbReference type="GO" id="GO:0120230">
    <property type="term" value="F:recombinase activator activity"/>
    <property type="evidence" value="ECO:0007669"/>
    <property type="project" value="TreeGrafter"/>
</dbReference>
<keyword evidence="12" id="KW-1185">Reference proteome</keyword>
<evidence type="ECO:0000256" key="4">
    <source>
        <dbReference type="ARBA" id="ARBA00023054"/>
    </source>
</evidence>
<evidence type="ECO:0000256" key="8">
    <source>
        <dbReference type="SAM" id="Coils"/>
    </source>
</evidence>
<reference evidence="11 12" key="1">
    <citation type="submission" date="2015-09" db="EMBL/GenBank/DDBJ databases">
        <title>Atta colombica WGS genome.</title>
        <authorList>
            <person name="Nygaard S."/>
            <person name="Hu H."/>
            <person name="Boomsma J."/>
            <person name="Zhang G."/>
        </authorList>
    </citation>
    <scope>NUCLEOTIDE SEQUENCE [LARGE SCALE GENOMIC DNA]</scope>
    <source>
        <strain evidence="11">Treedump-2</strain>
        <tissue evidence="11">Whole body</tissue>
    </source>
</reference>
<dbReference type="PANTHER" id="PTHR15938">
    <property type="entry name" value="TBP-1 INTERACTING PROTEIN"/>
    <property type="match status" value="1"/>
</dbReference>
<keyword evidence="6" id="KW-0539">Nucleus</keyword>
<organism evidence="11 12">
    <name type="scientific">Atta colombica</name>
    <dbReference type="NCBI Taxonomy" id="520822"/>
    <lineage>
        <taxon>Eukaryota</taxon>
        <taxon>Metazoa</taxon>
        <taxon>Ecdysozoa</taxon>
        <taxon>Arthropoda</taxon>
        <taxon>Hexapoda</taxon>
        <taxon>Insecta</taxon>
        <taxon>Pterygota</taxon>
        <taxon>Neoptera</taxon>
        <taxon>Endopterygota</taxon>
        <taxon>Hymenoptera</taxon>
        <taxon>Apocrita</taxon>
        <taxon>Aculeata</taxon>
        <taxon>Formicoidea</taxon>
        <taxon>Formicidae</taxon>
        <taxon>Myrmicinae</taxon>
        <taxon>Atta</taxon>
    </lineage>
</organism>
<keyword evidence="7" id="KW-0469">Meiosis</keyword>
<feature type="coiled-coil region" evidence="8">
    <location>
        <begin position="83"/>
        <end position="163"/>
    </location>
</feature>
<keyword evidence="4 8" id="KW-0175">Coiled coil</keyword>
<evidence type="ECO:0000313" key="12">
    <source>
        <dbReference type="Proteomes" id="UP000078540"/>
    </source>
</evidence>
<feature type="domain" description="Homologous-pairing protein 2 winged helix" evidence="9">
    <location>
        <begin position="4"/>
        <end position="61"/>
    </location>
</feature>
<dbReference type="GO" id="GO:0000794">
    <property type="term" value="C:condensed nuclear chromosome"/>
    <property type="evidence" value="ECO:0007669"/>
    <property type="project" value="TreeGrafter"/>
</dbReference>
<feature type="domain" description="Leucine zipper with capping helix" evidence="10">
    <location>
        <begin position="148"/>
        <end position="196"/>
    </location>
</feature>
<dbReference type="Pfam" id="PF07106">
    <property type="entry name" value="WHD_TBPIP"/>
    <property type="match status" value="1"/>
</dbReference>
<sequence length="200" mass="23437">MTLTAVYNYMKMQNRPYSVNDVVMNLFNEHSKTAVQKAMDELVKKGKLFEKVYGKQKIYCVVQDSQYNTDELMRIDKELQSHANEIETKYQEVMKEVKEQETLLASLKSSLTLEDVQKEKIVLQENVQQLTHKLDKLMEKSGSEDLQESKRKAQENLDEYSREYLKRKKICVEILDCILESYPGNKDELYEEIGIDSTTV</sequence>
<dbReference type="AlphaFoldDB" id="A0A151I4C8"/>
<evidence type="ECO:0000256" key="1">
    <source>
        <dbReference type="ARBA" id="ARBA00004123"/>
    </source>
</evidence>
<dbReference type="OrthoDB" id="272266at2759"/>
<dbReference type="GO" id="GO:0000709">
    <property type="term" value="P:meiotic joint molecule formation"/>
    <property type="evidence" value="ECO:0007669"/>
    <property type="project" value="TreeGrafter"/>
</dbReference>
<dbReference type="Gene3D" id="1.10.10.10">
    <property type="entry name" value="Winged helix-like DNA-binding domain superfamily/Winged helix DNA-binding domain"/>
    <property type="match status" value="1"/>
</dbReference>
<evidence type="ECO:0000256" key="2">
    <source>
        <dbReference type="ARBA" id="ARBA00007922"/>
    </source>
</evidence>
<dbReference type="GO" id="GO:0010774">
    <property type="term" value="P:meiotic strand invasion involved in reciprocal meiotic recombination"/>
    <property type="evidence" value="ECO:0007669"/>
    <property type="project" value="TreeGrafter"/>
</dbReference>
<dbReference type="PANTHER" id="PTHR15938:SF0">
    <property type="entry name" value="HOMOLOGOUS-PAIRING PROTEIN 2 HOMOLOG"/>
    <property type="match status" value="1"/>
</dbReference>
<dbReference type="Pfam" id="PF18517">
    <property type="entry name" value="LZ3wCH"/>
    <property type="match status" value="1"/>
</dbReference>
<dbReference type="Proteomes" id="UP000078540">
    <property type="component" value="Unassembled WGS sequence"/>
</dbReference>
<comment type="subcellular location">
    <subcellularLocation>
        <location evidence="1">Nucleus</location>
    </subcellularLocation>
</comment>
<dbReference type="EMBL" id="KQ976461">
    <property type="protein sequence ID" value="KYM84691.1"/>
    <property type="molecule type" value="Genomic_DNA"/>
</dbReference>
<keyword evidence="5" id="KW-0233">DNA recombination</keyword>
<evidence type="ECO:0000313" key="11">
    <source>
        <dbReference type="EMBL" id="KYM84691.1"/>
    </source>
</evidence>
<evidence type="ECO:0000256" key="6">
    <source>
        <dbReference type="ARBA" id="ARBA00023242"/>
    </source>
</evidence>
<evidence type="ECO:0000259" key="10">
    <source>
        <dbReference type="Pfam" id="PF18517"/>
    </source>
</evidence>
<evidence type="ECO:0000256" key="5">
    <source>
        <dbReference type="ARBA" id="ARBA00023172"/>
    </source>
</evidence>
<dbReference type="STRING" id="520822.A0A151I4C8"/>
<protein>
    <recommendedName>
        <fullName evidence="3">Homologous-pairing protein 2 homolog</fullName>
    </recommendedName>
</protein>
<gene>
    <name evidence="11" type="ORF">ALC53_05084</name>
</gene>
<evidence type="ECO:0000259" key="9">
    <source>
        <dbReference type="Pfam" id="PF07106"/>
    </source>
</evidence>
<evidence type="ECO:0000256" key="7">
    <source>
        <dbReference type="ARBA" id="ARBA00023254"/>
    </source>
</evidence>
<comment type="similarity">
    <text evidence="2">Belongs to the HOP2 family.</text>
</comment>
<name>A0A151I4C8_9HYME</name>
<dbReference type="InterPro" id="IPR040661">
    <property type="entry name" value="LZ3wCH"/>
</dbReference>
<evidence type="ECO:0000256" key="3">
    <source>
        <dbReference type="ARBA" id="ARBA00016093"/>
    </source>
</evidence>